<dbReference type="PROSITE" id="PS51354">
    <property type="entry name" value="GLUTAREDOXIN_2"/>
    <property type="match status" value="1"/>
</dbReference>
<dbReference type="InterPro" id="IPR014025">
    <property type="entry name" value="Glutaredoxin_subgr"/>
</dbReference>
<dbReference type="OrthoDB" id="9814618at2"/>
<feature type="region of interest" description="Disordered" evidence="1">
    <location>
        <begin position="98"/>
        <end position="139"/>
    </location>
</feature>
<dbReference type="Pfam" id="PF00462">
    <property type="entry name" value="Glutaredoxin"/>
    <property type="match status" value="1"/>
</dbReference>
<evidence type="ECO:0000256" key="1">
    <source>
        <dbReference type="SAM" id="MobiDB-lite"/>
    </source>
</evidence>
<feature type="domain" description="Glutaredoxin" evidence="2">
    <location>
        <begin position="8"/>
        <end position="62"/>
    </location>
</feature>
<sequence length="139" mass="15809">MGKVAVKVIIYTKPGCSYCIKAKQLLHSKNIEYEEVDIIKNPELFIIIKSEYDVKTVPQIFIVYEDESKIHINGYDELNRIDCIGKLDSMLHLTSSRDDGIGHDSSDHSSTNEPDNDSYHSSNFDSTEHNMQDPGIEIM</sequence>
<dbReference type="PRINTS" id="PR00160">
    <property type="entry name" value="GLUTAREDOXIN"/>
</dbReference>
<reference evidence="3 4" key="1">
    <citation type="submission" date="2016-09" db="EMBL/GenBank/DDBJ databases">
        <title>Genomic evidence for plant-parasitic nematodes as the earliest Wolbachia hosts.</title>
        <authorList>
            <person name="Brown A.M."/>
            <person name="Wasala S.K."/>
            <person name="Howe D.K."/>
            <person name="Peetz A.B."/>
            <person name="Zasada I.A."/>
            <person name="Denver D.R."/>
        </authorList>
    </citation>
    <scope>NUCLEOTIDE SEQUENCE [LARGE SCALE GENOMIC DNA]</scope>
    <source>
        <strain evidence="4">wPpe</strain>
    </source>
</reference>
<dbReference type="InterPro" id="IPR036249">
    <property type="entry name" value="Thioredoxin-like_sf"/>
</dbReference>
<dbReference type="GO" id="GO:0009055">
    <property type="term" value="F:electron transfer activity"/>
    <property type="evidence" value="ECO:0007669"/>
    <property type="project" value="TreeGrafter"/>
</dbReference>
<dbReference type="AlphaFoldDB" id="A0A1E7QL19"/>
<accession>A0A1E7QL19</accession>
<proteinExistence type="predicted"/>
<dbReference type="Gene3D" id="3.40.30.10">
    <property type="entry name" value="Glutaredoxin"/>
    <property type="match status" value="1"/>
</dbReference>
<dbReference type="PANTHER" id="PTHR34386">
    <property type="entry name" value="GLUTAREDOXIN"/>
    <property type="match status" value="1"/>
</dbReference>
<dbReference type="PANTHER" id="PTHR34386:SF1">
    <property type="entry name" value="GLUTAREDOXIN-LIKE PROTEIN NRDH"/>
    <property type="match status" value="1"/>
</dbReference>
<evidence type="ECO:0000259" key="2">
    <source>
        <dbReference type="Pfam" id="PF00462"/>
    </source>
</evidence>
<gene>
    <name evidence="3" type="ORF">BIY23_01315</name>
</gene>
<comment type="caution">
    <text evidence="3">The sequence shown here is derived from an EMBL/GenBank/DDBJ whole genome shotgun (WGS) entry which is preliminary data.</text>
</comment>
<dbReference type="InterPro" id="IPR002109">
    <property type="entry name" value="Glutaredoxin"/>
</dbReference>
<dbReference type="SUPFAM" id="SSF52833">
    <property type="entry name" value="Thioredoxin-like"/>
    <property type="match status" value="1"/>
</dbReference>
<evidence type="ECO:0000313" key="4">
    <source>
        <dbReference type="Proteomes" id="UP000175679"/>
    </source>
</evidence>
<evidence type="ECO:0000313" key="3">
    <source>
        <dbReference type="EMBL" id="OEY87107.1"/>
    </source>
</evidence>
<dbReference type="RefSeq" id="WP_070064758.1">
    <property type="nucleotide sequence ID" value="NZ_MJMG01000001.1"/>
</dbReference>
<feature type="compositionally biased region" description="Basic and acidic residues" evidence="1">
    <location>
        <begin position="98"/>
        <end position="107"/>
    </location>
</feature>
<organism evidence="3 4">
    <name type="scientific">Wolbachia pipientis</name>
    <dbReference type="NCBI Taxonomy" id="955"/>
    <lineage>
        <taxon>Bacteria</taxon>
        <taxon>Pseudomonadati</taxon>
        <taxon>Pseudomonadota</taxon>
        <taxon>Alphaproteobacteria</taxon>
        <taxon>Rickettsiales</taxon>
        <taxon>Anaplasmataceae</taxon>
        <taxon>Wolbachieae</taxon>
        <taxon>Wolbachia</taxon>
    </lineage>
</organism>
<dbReference type="InterPro" id="IPR051548">
    <property type="entry name" value="Grx-like_ET"/>
</dbReference>
<dbReference type="GO" id="GO:0045454">
    <property type="term" value="P:cell redox homeostasis"/>
    <property type="evidence" value="ECO:0007669"/>
    <property type="project" value="TreeGrafter"/>
</dbReference>
<name>A0A1E7QL19_WOLPI</name>
<keyword evidence="4" id="KW-1185">Reference proteome</keyword>
<dbReference type="EMBL" id="MJMG01000001">
    <property type="protein sequence ID" value="OEY87107.1"/>
    <property type="molecule type" value="Genomic_DNA"/>
</dbReference>
<protein>
    <recommendedName>
        <fullName evidence="2">Glutaredoxin domain-containing protein</fullName>
    </recommendedName>
</protein>
<dbReference type="Proteomes" id="UP000175679">
    <property type="component" value="Unassembled WGS sequence"/>
</dbReference>